<dbReference type="GO" id="GO:0046983">
    <property type="term" value="F:protein dimerization activity"/>
    <property type="evidence" value="ECO:0007669"/>
    <property type="project" value="InterPro"/>
</dbReference>
<accession>A0AAD4PQU2</accession>
<protein>
    <recommendedName>
        <fullName evidence="3">BHLH domain-containing protein</fullName>
    </recommendedName>
</protein>
<dbReference type="PROSITE" id="PS50888">
    <property type="entry name" value="BHLH"/>
    <property type="match status" value="1"/>
</dbReference>
<name>A0AAD4PQU2_9MUSC</name>
<dbReference type="AlphaFoldDB" id="A0AAD4PQU2"/>
<feature type="region of interest" description="Disordered" evidence="2">
    <location>
        <begin position="422"/>
        <end position="445"/>
    </location>
</feature>
<feature type="region of interest" description="Disordered" evidence="2">
    <location>
        <begin position="1"/>
        <end position="38"/>
    </location>
</feature>
<dbReference type="InterPro" id="IPR011598">
    <property type="entry name" value="bHLH_dom"/>
</dbReference>
<evidence type="ECO:0000256" key="2">
    <source>
        <dbReference type="SAM" id="MobiDB-lite"/>
    </source>
</evidence>
<dbReference type="SMART" id="SM00353">
    <property type="entry name" value="HLH"/>
    <property type="match status" value="1"/>
</dbReference>
<sequence>MAALSFSPSPPPTTTATAAATAATATAQQRNGNQSKENCNATTTNCHIKPLGASKPFQKMTVHNVLSESGANALQQQHFSNQNTIIRKIKDFGMLGSMHNATAATTPATPATAATATGTAVARKRPLAKCNNNSASAPQQSSSKTPTLAKRSKPSKKTLQQQQEKQQQLTLRQQEQLECSNRPAGTPGRKGLPLPQAVARRNARERNRVKQVNNGFAALRERIPDEVSEAFEAQGAGRGASKKLSKVETLRMAVEYIRSLERLLGFDFPPLGGCSNSNSSSSGDDSFMFVKDEFDGLDDEPFDDSLSNYELDAAPTQQAEEEGTELLPSVTTLNGLQYVRIPGTSTYQLLTPDMLAAVGSQDSSSLDEEQFNALIDTNCLSSGVAAAPAAPSNGECVKFASTLSRSPQQQQLIKQEYSEGDFRQVGNNNHNSNSPPAISNNFQQQQQQQQLLCSPVLPAFYDQEPATSFYDNVVVGLPSFKKEFTDVLHDQSTNTAGGCLSDESMIDAIDWWEAHTPKSDAGTVGGL</sequence>
<feature type="region of interest" description="Disordered" evidence="2">
    <location>
        <begin position="130"/>
        <end position="206"/>
    </location>
</feature>
<dbReference type="SUPFAM" id="SSF47459">
    <property type="entry name" value="HLH, helix-loop-helix DNA-binding domain"/>
    <property type="match status" value="1"/>
</dbReference>
<feature type="compositionally biased region" description="Polar residues" evidence="2">
    <location>
        <begin position="425"/>
        <end position="442"/>
    </location>
</feature>
<organism evidence="4 5">
    <name type="scientific">Drosophila rubida</name>
    <dbReference type="NCBI Taxonomy" id="30044"/>
    <lineage>
        <taxon>Eukaryota</taxon>
        <taxon>Metazoa</taxon>
        <taxon>Ecdysozoa</taxon>
        <taxon>Arthropoda</taxon>
        <taxon>Hexapoda</taxon>
        <taxon>Insecta</taxon>
        <taxon>Pterygota</taxon>
        <taxon>Neoptera</taxon>
        <taxon>Endopterygota</taxon>
        <taxon>Diptera</taxon>
        <taxon>Brachycera</taxon>
        <taxon>Muscomorpha</taxon>
        <taxon>Ephydroidea</taxon>
        <taxon>Drosophilidae</taxon>
        <taxon>Drosophila</taxon>
    </lineage>
</organism>
<evidence type="ECO:0000256" key="1">
    <source>
        <dbReference type="ARBA" id="ARBA00023125"/>
    </source>
</evidence>
<dbReference type="GO" id="GO:0000981">
    <property type="term" value="F:DNA-binding transcription factor activity, RNA polymerase II-specific"/>
    <property type="evidence" value="ECO:0007669"/>
    <property type="project" value="TreeGrafter"/>
</dbReference>
<dbReference type="InterPro" id="IPR050283">
    <property type="entry name" value="E-box_TF_Regulators"/>
</dbReference>
<gene>
    <name evidence="4" type="ORF">KR093_005236</name>
</gene>
<dbReference type="PANTHER" id="PTHR23349:SF108">
    <property type="entry name" value="BHLH DOMAIN-CONTAINING PROTEIN"/>
    <property type="match status" value="1"/>
</dbReference>
<feature type="compositionally biased region" description="Low complexity" evidence="2">
    <location>
        <begin position="157"/>
        <end position="178"/>
    </location>
</feature>
<feature type="compositionally biased region" description="Low complexity" evidence="2">
    <location>
        <begin position="14"/>
        <end position="27"/>
    </location>
</feature>
<feature type="compositionally biased region" description="Polar residues" evidence="2">
    <location>
        <begin position="28"/>
        <end position="38"/>
    </location>
</feature>
<dbReference type="Proteomes" id="UP001200034">
    <property type="component" value="Unassembled WGS sequence"/>
</dbReference>
<dbReference type="PANTHER" id="PTHR23349">
    <property type="entry name" value="BASIC HELIX-LOOP-HELIX TRANSCRIPTION FACTOR, TWIST"/>
    <property type="match status" value="1"/>
</dbReference>
<dbReference type="Gene3D" id="4.10.280.10">
    <property type="entry name" value="Helix-loop-helix DNA-binding domain"/>
    <property type="match status" value="1"/>
</dbReference>
<evidence type="ECO:0000313" key="5">
    <source>
        <dbReference type="Proteomes" id="UP001200034"/>
    </source>
</evidence>
<evidence type="ECO:0000313" key="4">
    <source>
        <dbReference type="EMBL" id="KAH8387175.1"/>
    </source>
</evidence>
<keyword evidence="1" id="KW-0238">DNA-binding</keyword>
<dbReference type="CDD" id="cd19744">
    <property type="entry name" value="bHLH_TS_dAS-C_like"/>
    <property type="match status" value="1"/>
</dbReference>
<dbReference type="GO" id="GO:0000977">
    <property type="term" value="F:RNA polymerase II transcription regulatory region sequence-specific DNA binding"/>
    <property type="evidence" value="ECO:0007669"/>
    <property type="project" value="TreeGrafter"/>
</dbReference>
<dbReference type="Pfam" id="PF00010">
    <property type="entry name" value="HLH"/>
    <property type="match status" value="1"/>
</dbReference>
<keyword evidence="5" id="KW-1185">Reference proteome</keyword>
<feature type="domain" description="BHLH" evidence="3">
    <location>
        <begin position="196"/>
        <end position="260"/>
    </location>
</feature>
<feature type="compositionally biased region" description="Low complexity" evidence="2">
    <location>
        <begin position="131"/>
        <end position="143"/>
    </location>
</feature>
<reference evidence="4" key="1">
    <citation type="journal article" date="2021" name="Mol. Ecol. Resour.">
        <title>Phylogenomic analyses of the genus Drosophila reveals genomic signals of climate adaptation.</title>
        <authorList>
            <person name="Li F."/>
            <person name="Rane R.V."/>
            <person name="Luria V."/>
            <person name="Xiong Z."/>
            <person name="Chen J."/>
            <person name="Li Z."/>
            <person name="Catullo R.A."/>
            <person name="Griffin P.C."/>
            <person name="Schiffer M."/>
            <person name="Pearce S."/>
            <person name="Lee S.F."/>
            <person name="McElroy K."/>
            <person name="Stocker A."/>
            <person name="Shirriffs J."/>
            <person name="Cockerell F."/>
            <person name="Coppin C."/>
            <person name="Sgro C.M."/>
            <person name="Karger A."/>
            <person name="Cain J.W."/>
            <person name="Weber J.A."/>
            <person name="Santpere G."/>
            <person name="Kirschner M.W."/>
            <person name="Hoffmann A.A."/>
            <person name="Oakeshott J.G."/>
            <person name="Zhang G."/>
        </authorList>
    </citation>
    <scope>NUCLEOTIDE SEQUENCE</scope>
    <source>
        <strain evidence="4">BGI-SZ-2011g</strain>
    </source>
</reference>
<proteinExistence type="predicted"/>
<dbReference type="GO" id="GO:0032502">
    <property type="term" value="P:developmental process"/>
    <property type="evidence" value="ECO:0007669"/>
    <property type="project" value="TreeGrafter"/>
</dbReference>
<comment type="caution">
    <text evidence="4">The sequence shown here is derived from an EMBL/GenBank/DDBJ whole genome shotgun (WGS) entry which is preliminary data.</text>
</comment>
<dbReference type="InterPro" id="IPR036638">
    <property type="entry name" value="HLH_DNA-bd_sf"/>
</dbReference>
<dbReference type="EMBL" id="JAJJHW010000095">
    <property type="protein sequence ID" value="KAH8387175.1"/>
    <property type="molecule type" value="Genomic_DNA"/>
</dbReference>
<evidence type="ECO:0000259" key="3">
    <source>
        <dbReference type="PROSITE" id="PS50888"/>
    </source>
</evidence>